<proteinExistence type="predicted"/>
<dbReference type="KEGG" id="cof:FOZ74_07230"/>
<dbReference type="AlphaFoldDB" id="A0A5B8RVW8"/>
<accession>A0A5B8RVW8</accession>
<reference evidence="1 2" key="1">
    <citation type="submission" date="2019-07" db="EMBL/GenBank/DDBJ databases">
        <title>Complete genome sequence of Comamonas sp. NLF 7-7 isolated from livestock.</title>
        <authorList>
            <person name="Kim D.H."/>
            <person name="Kim J.G."/>
        </authorList>
    </citation>
    <scope>NUCLEOTIDE SEQUENCE [LARGE SCALE GENOMIC DNA]</scope>
    <source>
        <strain evidence="1 2">NLF 7-7</strain>
    </source>
</reference>
<dbReference type="OrthoDB" id="7349144at2"/>
<evidence type="ECO:0000313" key="2">
    <source>
        <dbReference type="Proteomes" id="UP000321199"/>
    </source>
</evidence>
<keyword evidence="2" id="KW-1185">Reference proteome</keyword>
<sequence length="141" mass="15693">MQATPRHEDEARYNDCAQMLVNAWRQTMVHGIDCPLIAQQFRCGCGAQGREVFTAFCTFLCALAVAQRRCLTVNPPGQHALTTDEVRMLTLVAAAQNDCPSTLQAHLSWLAWRPLRKTLEDSVRELAALLSNSGQRLPMPV</sequence>
<dbReference type="Proteomes" id="UP000321199">
    <property type="component" value="Chromosome"/>
</dbReference>
<protein>
    <submittedName>
        <fullName evidence="1">Uncharacterized protein</fullName>
    </submittedName>
</protein>
<gene>
    <name evidence="1" type="ORF">FOZ74_07230</name>
</gene>
<name>A0A5B8RVW8_9BURK</name>
<organism evidence="1 2">
    <name type="scientific">Comamonas flocculans</name>
    <dbReference type="NCBI Taxonomy" id="2597701"/>
    <lineage>
        <taxon>Bacteria</taxon>
        <taxon>Pseudomonadati</taxon>
        <taxon>Pseudomonadota</taxon>
        <taxon>Betaproteobacteria</taxon>
        <taxon>Burkholderiales</taxon>
        <taxon>Comamonadaceae</taxon>
        <taxon>Comamonas</taxon>
    </lineage>
</organism>
<dbReference type="RefSeq" id="WP_146912427.1">
    <property type="nucleotide sequence ID" value="NZ_CP042344.1"/>
</dbReference>
<dbReference type="EMBL" id="CP042344">
    <property type="protein sequence ID" value="QEA12834.1"/>
    <property type="molecule type" value="Genomic_DNA"/>
</dbReference>
<evidence type="ECO:0000313" key="1">
    <source>
        <dbReference type="EMBL" id="QEA12834.1"/>
    </source>
</evidence>